<dbReference type="Proteomes" id="UP000585050">
    <property type="component" value="Unassembled WGS sequence"/>
</dbReference>
<gene>
    <name evidence="1" type="ORF">HGP29_02620</name>
</gene>
<accession>A0A7X8XU62</accession>
<protein>
    <submittedName>
        <fullName evidence="1">Uncharacterized protein</fullName>
    </submittedName>
</protein>
<dbReference type="AlphaFoldDB" id="A0A7X8XU62"/>
<keyword evidence="2" id="KW-1185">Reference proteome</keyword>
<reference evidence="1 2" key="1">
    <citation type="submission" date="2020-04" db="EMBL/GenBank/DDBJ databases">
        <title>Flammeovirga sp. SR4, a novel species isolated from seawater.</title>
        <authorList>
            <person name="Wang X."/>
        </authorList>
    </citation>
    <scope>NUCLEOTIDE SEQUENCE [LARGE SCALE GENOMIC DNA]</scope>
    <source>
        <strain evidence="1 2">SR4</strain>
    </source>
</reference>
<organism evidence="1 2">
    <name type="scientific">Flammeovirga agarivorans</name>
    <dbReference type="NCBI Taxonomy" id="2726742"/>
    <lineage>
        <taxon>Bacteria</taxon>
        <taxon>Pseudomonadati</taxon>
        <taxon>Bacteroidota</taxon>
        <taxon>Cytophagia</taxon>
        <taxon>Cytophagales</taxon>
        <taxon>Flammeovirgaceae</taxon>
        <taxon>Flammeovirga</taxon>
    </lineage>
</organism>
<evidence type="ECO:0000313" key="2">
    <source>
        <dbReference type="Proteomes" id="UP000585050"/>
    </source>
</evidence>
<name>A0A7X8XU62_9BACT</name>
<evidence type="ECO:0000313" key="1">
    <source>
        <dbReference type="EMBL" id="NLR90077.1"/>
    </source>
</evidence>
<dbReference type="RefSeq" id="WP_168880755.1">
    <property type="nucleotide sequence ID" value="NZ_JABAIL010000001.1"/>
</dbReference>
<dbReference type="EMBL" id="JABAIL010000001">
    <property type="protein sequence ID" value="NLR90077.1"/>
    <property type="molecule type" value="Genomic_DNA"/>
</dbReference>
<proteinExistence type="predicted"/>
<sequence>MIIKYNFRIEENSSKTSTVGTLKITTDKVASPIYELVSNADATIEIKDVLKQYSESRIFEIFNQARTENTYLSSDDYLDILKNEVPASLAQDVINEMQSFIEYDNVRQAS</sequence>
<comment type="caution">
    <text evidence="1">The sequence shown here is derived from an EMBL/GenBank/DDBJ whole genome shotgun (WGS) entry which is preliminary data.</text>
</comment>